<comment type="caution">
    <text evidence="1">The sequence shown here is derived from an EMBL/GenBank/DDBJ whole genome shotgun (WGS) entry which is preliminary data.</text>
</comment>
<gene>
    <name evidence="1" type="ORF">Tci_547888</name>
</gene>
<organism evidence="1">
    <name type="scientific">Tanacetum cinerariifolium</name>
    <name type="common">Dalmatian daisy</name>
    <name type="synonym">Chrysanthemum cinerariifolium</name>
    <dbReference type="NCBI Taxonomy" id="118510"/>
    <lineage>
        <taxon>Eukaryota</taxon>
        <taxon>Viridiplantae</taxon>
        <taxon>Streptophyta</taxon>
        <taxon>Embryophyta</taxon>
        <taxon>Tracheophyta</taxon>
        <taxon>Spermatophyta</taxon>
        <taxon>Magnoliopsida</taxon>
        <taxon>eudicotyledons</taxon>
        <taxon>Gunneridae</taxon>
        <taxon>Pentapetalae</taxon>
        <taxon>asterids</taxon>
        <taxon>campanulids</taxon>
        <taxon>Asterales</taxon>
        <taxon>Asteraceae</taxon>
        <taxon>Asteroideae</taxon>
        <taxon>Anthemideae</taxon>
        <taxon>Anthemidinae</taxon>
        <taxon>Tanacetum</taxon>
    </lineage>
</organism>
<evidence type="ECO:0008006" key="2">
    <source>
        <dbReference type="Google" id="ProtNLM"/>
    </source>
</evidence>
<dbReference type="PANTHER" id="PTHR33067">
    <property type="entry name" value="RNA-DIRECTED DNA POLYMERASE-RELATED"/>
    <property type="match status" value="1"/>
</dbReference>
<sequence>MARTESSRMIIKDIKNMTIAEYMKYEVEMNIRSWGTSEAQGVSFVTKAEEWDSSETLPCQLPPKEINPESFTLPCTIGNLKLYAMADLEASVNVKPKSLFKHLKVANLIDMLEGPNEIMLLGKPFLATIHAKIDVFRREILLGIGKEKVKFDMNGGICHSRVPFEKNYMASFIQESKYFNTFEIENDVFSYDFLSCLLFNQTIHHYSNESINTIDSSDDMQELEGSQQDEKGNHLLENVSRWHVCKPVCVTVKDYEKDCEKWPCVTVKDYEKDCGKWPTCNTDISFCSGNDAVYGKEESGMLKQWICFRDHERQNVKGNGMIFVDILKVRYGNKNIDDVTPERRYYEWVAQNYDFNIKSRKTTKYVNPYDFHHEYHHPYIPQESDSPPDDIK</sequence>
<protein>
    <recommendedName>
        <fullName evidence="2">Reverse transcriptase domain-containing protein</fullName>
    </recommendedName>
</protein>
<proteinExistence type="predicted"/>
<dbReference type="PANTHER" id="PTHR33067:SF9">
    <property type="entry name" value="RNA-DIRECTED DNA POLYMERASE"/>
    <property type="match status" value="1"/>
</dbReference>
<reference evidence="1" key="1">
    <citation type="journal article" date="2019" name="Sci. Rep.">
        <title>Draft genome of Tanacetum cinerariifolium, the natural source of mosquito coil.</title>
        <authorList>
            <person name="Yamashiro T."/>
            <person name="Shiraishi A."/>
            <person name="Satake H."/>
            <person name="Nakayama K."/>
        </authorList>
    </citation>
    <scope>NUCLEOTIDE SEQUENCE</scope>
</reference>
<accession>A0A699IMB7</accession>
<name>A0A699IMB7_TANCI</name>
<dbReference type="AlphaFoldDB" id="A0A699IMB7"/>
<evidence type="ECO:0000313" key="1">
    <source>
        <dbReference type="EMBL" id="GEZ75915.1"/>
    </source>
</evidence>
<dbReference type="EMBL" id="BKCJ010319791">
    <property type="protein sequence ID" value="GEZ75915.1"/>
    <property type="molecule type" value="Genomic_DNA"/>
</dbReference>